<feature type="compositionally biased region" description="Basic residues" evidence="1">
    <location>
        <begin position="363"/>
        <end position="373"/>
    </location>
</feature>
<sequence length="479" mass="49107">MTQQFHHRKHHHKGAAVMHHEPSVLPLYPTPHPSGRAKSLATSPLDVSSRPGLEDPLSKDGDRALSHPATAISSTSQGRPSSPGSAGGPRSNAFSNQALEHYPPSSSPGAPATPTTVPASLRKALTDPSPSSTLGAGGVAPPSSLTPVSIPSDASTFTTSFTTYDKISPTNGGSVSPRPRSPTLASGPSVAHLSSLFSTPSHSNSPSPRGRLPPLVTSPTSDEPPSPLAPTPPPKSPRTLAFGNSSSSSRSVLPPAFMGSSQSKPAASAVSRSQPSSSGQRLQKAPPAQQSNQHAPSSAISSRLSPGGTTTRGRVSRSPSPAPSAPAQSQSQQASLASRSLPQPSATVPAISSSGSTNNSSSKLKRAFAGRRKKSEDATSLFGTSGASSASLAQQQTRAGPESYTGNTSANAAHKPMTVQLLGPSATTDSSTHLKGQTSRTFGRSPVAEGVAICRYHRWSCGRRCESILADSTKYPDFT</sequence>
<feature type="region of interest" description="Disordered" evidence="1">
    <location>
        <begin position="422"/>
        <end position="442"/>
    </location>
</feature>
<accession>A0A4Y7TTN7</accession>
<keyword evidence="3" id="KW-1185">Reference proteome</keyword>
<feature type="compositionally biased region" description="Low complexity" evidence="1">
    <location>
        <begin position="266"/>
        <end position="278"/>
    </location>
</feature>
<evidence type="ECO:0000313" key="2">
    <source>
        <dbReference type="EMBL" id="TEB37341.1"/>
    </source>
</evidence>
<feature type="compositionally biased region" description="Basic and acidic residues" evidence="1">
    <location>
        <begin position="52"/>
        <end position="65"/>
    </location>
</feature>
<gene>
    <name evidence="2" type="ORF">FA13DRAFT_898137</name>
</gene>
<dbReference type="AlphaFoldDB" id="A0A4Y7TTN7"/>
<dbReference type="Proteomes" id="UP000298030">
    <property type="component" value="Unassembled WGS sequence"/>
</dbReference>
<feature type="compositionally biased region" description="Low complexity" evidence="1">
    <location>
        <begin position="78"/>
        <end position="91"/>
    </location>
</feature>
<feature type="compositionally biased region" description="Low complexity" evidence="1">
    <location>
        <begin position="237"/>
        <end position="251"/>
    </location>
</feature>
<organism evidence="2 3">
    <name type="scientific">Coprinellus micaceus</name>
    <name type="common">Glistening ink-cap mushroom</name>
    <name type="synonym">Coprinus micaceus</name>
    <dbReference type="NCBI Taxonomy" id="71717"/>
    <lineage>
        <taxon>Eukaryota</taxon>
        <taxon>Fungi</taxon>
        <taxon>Dikarya</taxon>
        <taxon>Basidiomycota</taxon>
        <taxon>Agaricomycotina</taxon>
        <taxon>Agaricomycetes</taxon>
        <taxon>Agaricomycetidae</taxon>
        <taxon>Agaricales</taxon>
        <taxon>Agaricineae</taxon>
        <taxon>Psathyrellaceae</taxon>
        <taxon>Coprinellus</taxon>
    </lineage>
</organism>
<reference evidence="2 3" key="1">
    <citation type="journal article" date="2019" name="Nat. Ecol. Evol.">
        <title>Megaphylogeny resolves global patterns of mushroom evolution.</title>
        <authorList>
            <person name="Varga T."/>
            <person name="Krizsan K."/>
            <person name="Foldi C."/>
            <person name="Dima B."/>
            <person name="Sanchez-Garcia M."/>
            <person name="Sanchez-Ramirez S."/>
            <person name="Szollosi G.J."/>
            <person name="Szarkandi J.G."/>
            <person name="Papp V."/>
            <person name="Albert L."/>
            <person name="Andreopoulos W."/>
            <person name="Angelini C."/>
            <person name="Antonin V."/>
            <person name="Barry K.W."/>
            <person name="Bougher N.L."/>
            <person name="Buchanan P."/>
            <person name="Buyck B."/>
            <person name="Bense V."/>
            <person name="Catcheside P."/>
            <person name="Chovatia M."/>
            <person name="Cooper J."/>
            <person name="Damon W."/>
            <person name="Desjardin D."/>
            <person name="Finy P."/>
            <person name="Geml J."/>
            <person name="Haridas S."/>
            <person name="Hughes K."/>
            <person name="Justo A."/>
            <person name="Karasinski D."/>
            <person name="Kautmanova I."/>
            <person name="Kiss B."/>
            <person name="Kocsube S."/>
            <person name="Kotiranta H."/>
            <person name="LaButti K.M."/>
            <person name="Lechner B.E."/>
            <person name="Liimatainen K."/>
            <person name="Lipzen A."/>
            <person name="Lukacs Z."/>
            <person name="Mihaltcheva S."/>
            <person name="Morgado L.N."/>
            <person name="Niskanen T."/>
            <person name="Noordeloos M.E."/>
            <person name="Ohm R.A."/>
            <person name="Ortiz-Santana B."/>
            <person name="Ovrebo C."/>
            <person name="Racz N."/>
            <person name="Riley R."/>
            <person name="Savchenko A."/>
            <person name="Shiryaev A."/>
            <person name="Soop K."/>
            <person name="Spirin V."/>
            <person name="Szebenyi C."/>
            <person name="Tomsovsky M."/>
            <person name="Tulloss R.E."/>
            <person name="Uehling J."/>
            <person name="Grigoriev I.V."/>
            <person name="Vagvolgyi C."/>
            <person name="Papp T."/>
            <person name="Martin F.M."/>
            <person name="Miettinen O."/>
            <person name="Hibbett D.S."/>
            <person name="Nagy L.G."/>
        </authorList>
    </citation>
    <scope>NUCLEOTIDE SEQUENCE [LARGE SCALE GENOMIC DNA]</scope>
    <source>
        <strain evidence="2 3">FP101781</strain>
    </source>
</reference>
<feature type="region of interest" description="Disordered" evidence="1">
    <location>
        <begin position="23"/>
        <end position="410"/>
    </location>
</feature>
<evidence type="ECO:0000256" key="1">
    <source>
        <dbReference type="SAM" id="MobiDB-lite"/>
    </source>
</evidence>
<dbReference type="OrthoDB" id="10669397at2759"/>
<feature type="compositionally biased region" description="Low complexity" evidence="1">
    <location>
        <begin position="378"/>
        <end position="399"/>
    </location>
</feature>
<name>A0A4Y7TTN7_COPMI</name>
<dbReference type="STRING" id="71717.A0A4Y7TTN7"/>
<dbReference type="EMBL" id="QPFP01000004">
    <property type="protein sequence ID" value="TEB37341.1"/>
    <property type="molecule type" value="Genomic_DNA"/>
</dbReference>
<feature type="compositionally biased region" description="Polar residues" evidence="1">
    <location>
        <begin position="425"/>
        <end position="442"/>
    </location>
</feature>
<feature type="compositionally biased region" description="Low complexity" evidence="1">
    <location>
        <begin position="325"/>
        <end position="343"/>
    </location>
</feature>
<proteinExistence type="predicted"/>
<feature type="compositionally biased region" description="Polar residues" evidence="1">
    <location>
        <begin position="288"/>
        <end position="313"/>
    </location>
</feature>
<feature type="compositionally biased region" description="Polar residues" evidence="1">
    <location>
        <begin position="143"/>
        <end position="154"/>
    </location>
</feature>
<feature type="compositionally biased region" description="Low complexity" evidence="1">
    <location>
        <begin position="103"/>
        <end position="120"/>
    </location>
</feature>
<evidence type="ECO:0000313" key="3">
    <source>
        <dbReference type="Proteomes" id="UP000298030"/>
    </source>
</evidence>
<feature type="compositionally biased region" description="Polar residues" evidence="1">
    <location>
        <begin position="195"/>
        <end position="207"/>
    </location>
</feature>
<feature type="compositionally biased region" description="Pro residues" evidence="1">
    <location>
        <begin position="222"/>
        <end position="236"/>
    </location>
</feature>
<feature type="compositionally biased region" description="Low complexity" evidence="1">
    <location>
        <begin position="352"/>
        <end position="362"/>
    </location>
</feature>
<protein>
    <submittedName>
        <fullName evidence="2">Uncharacterized protein</fullName>
    </submittedName>
</protein>
<comment type="caution">
    <text evidence="2">The sequence shown here is derived from an EMBL/GenBank/DDBJ whole genome shotgun (WGS) entry which is preliminary data.</text>
</comment>